<comment type="caution">
    <text evidence="2">The sequence shown here is derived from an EMBL/GenBank/DDBJ whole genome shotgun (WGS) entry which is preliminary data.</text>
</comment>
<dbReference type="Gene3D" id="1.10.10.10">
    <property type="entry name" value="Winged helix-like DNA-binding domain superfamily/Winged helix DNA-binding domain"/>
    <property type="match status" value="1"/>
</dbReference>
<evidence type="ECO:0000313" key="2">
    <source>
        <dbReference type="EMBL" id="GJM64873.1"/>
    </source>
</evidence>
<dbReference type="InterPro" id="IPR002514">
    <property type="entry name" value="Transposase_8"/>
</dbReference>
<feature type="compositionally biased region" description="Basic and acidic residues" evidence="1">
    <location>
        <begin position="60"/>
        <end position="75"/>
    </location>
</feature>
<evidence type="ECO:0000313" key="3">
    <source>
        <dbReference type="Proteomes" id="UP001310022"/>
    </source>
</evidence>
<keyword evidence="3" id="KW-1185">Reference proteome</keyword>
<dbReference type="EMBL" id="BQKE01000007">
    <property type="protein sequence ID" value="GJM64873.1"/>
    <property type="molecule type" value="Genomic_DNA"/>
</dbReference>
<dbReference type="GO" id="GO:0043565">
    <property type="term" value="F:sequence-specific DNA binding"/>
    <property type="evidence" value="ECO:0007669"/>
    <property type="project" value="InterPro"/>
</dbReference>
<sequence length="82" mass="9465">MQNIKTRRKFSADFKAKVAIDAIKEIQTLPELSQKYEISVQQIKNWKKEFLSGASSVFEKESKASKLDASHESEKQQLYSKI</sequence>
<dbReference type="Proteomes" id="UP001310022">
    <property type="component" value="Unassembled WGS sequence"/>
</dbReference>
<feature type="region of interest" description="Disordered" evidence="1">
    <location>
        <begin position="60"/>
        <end position="82"/>
    </location>
</feature>
<protein>
    <recommendedName>
        <fullName evidence="4">Transposase</fullName>
    </recommendedName>
</protein>
<dbReference type="InterPro" id="IPR036388">
    <property type="entry name" value="WH-like_DNA-bd_sf"/>
</dbReference>
<dbReference type="Pfam" id="PF01527">
    <property type="entry name" value="HTH_Tnp_1"/>
    <property type="match status" value="1"/>
</dbReference>
<gene>
    <name evidence="2" type="ORF">PEDI_54250</name>
</gene>
<dbReference type="AlphaFoldDB" id="A0AAN5AQI6"/>
<dbReference type="SUPFAM" id="SSF48295">
    <property type="entry name" value="TrpR-like"/>
    <property type="match status" value="1"/>
</dbReference>
<accession>A0AAN5AQI6</accession>
<name>A0AAN5AQI6_9BACT</name>
<organism evidence="2 3">
    <name type="scientific">Persicobacter diffluens</name>
    <dbReference type="NCBI Taxonomy" id="981"/>
    <lineage>
        <taxon>Bacteria</taxon>
        <taxon>Pseudomonadati</taxon>
        <taxon>Bacteroidota</taxon>
        <taxon>Cytophagia</taxon>
        <taxon>Cytophagales</taxon>
        <taxon>Persicobacteraceae</taxon>
        <taxon>Persicobacter</taxon>
    </lineage>
</organism>
<evidence type="ECO:0000256" key="1">
    <source>
        <dbReference type="SAM" id="MobiDB-lite"/>
    </source>
</evidence>
<dbReference type="InterPro" id="IPR010921">
    <property type="entry name" value="Trp_repressor/repl_initiator"/>
</dbReference>
<dbReference type="RefSeq" id="WP_338239924.1">
    <property type="nucleotide sequence ID" value="NZ_BQKE01000007.1"/>
</dbReference>
<evidence type="ECO:0008006" key="4">
    <source>
        <dbReference type="Google" id="ProtNLM"/>
    </source>
</evidence>
<dbReference type="GO" id="GO:0004803">
    <property type="term" value="F:transposase activity"/>
    <property type="evidence" value="ECO:0007669"/>
    <property type="project" value="InterPro"/>
</dbReference>
<proteinExistence type="predicted"/>
<dbReference type="GO" id="GO:0006313">
    <property type="term" value="P:DNA transposition"/>
    <property type="evidence" value="ECO:0007669"/>
    <property type="project" value="InterPro"/>
</dbReference>
<reference evidence="2 3" key="1">
    <citation type="submission" date="2021-12" db="EMBL/GenBank/DDBJ databases">
        <title>Genome sequencing of bacteria with rrn-lacking chromosome and rrn-plasmid.</title>
        <authorList>
            <person name="Anda M."/>
            <person name="Iwasaki W."/>
        </authorList>
    </citation>
    <scope>NUCLEOTIDE SEQUENCE [LARGE SCALE GENOMIC DNA]</scope>
    <source>
        <strain evidence="2 3">NBRC 15940</strain>
    </source>
</reference>